<evidence type="ECO:0000256" key="1">
    <source>
        <dbReference type="ARBA" id="ARBA00023125"/>
    </source>
</evidence>
<dbReference type="InterPro" id="IPR050807">
    <property type="entry name" value="TransReg_Diox_bact_type"/>
</dbReference>
<dbReference type="Gene3D" id="1.10.260.40">
    <property type="entry name" value="lambda repressor-like DNA-binding domains"/>
    <property type="match status" value="1"/>
</dbReference>
<comment type="caution">
    <text evidence="3">The sequence shown here is derived from an EMBL/GenBank/DDBJ whole genome shotgun (WGS) entry which is preliminary data.</text>
</comment>
<dbReference type="Proteomes" id="UP000228528">
    <property type="component" value="Unassembled WGS sequence"/>
</dbReference>
<sequence length="69" mass="7352">MPNSKNTIGKNMKRLRAEQGISQDRLSKLADLSLNTVVTVESGANDNPTIDTLTKIATALGVGVDDLIK</sequence>
<reference evidence="4" key="1">
    <citation type="submission" date="2017-09" db="EMBL/GenBank/DDBJ databases">
        <title>Depth-based differentiation of microbial function through sediment-hosted aquifers and enrichment of novel symbionts in the deep terrestrial subsurface.</title>
        <authorList>
            <person name="Probst A.J."/>
            <person name="Ladd B."/>
            <person name="Jarett J.K."/>
            <person name="Geller-Mcgrath D.E."/>
            <person name="Sieber C.M.K."/>
            <person name="Emerson J.B."/>
            <person name="Anantharaman K."/>
            <person name="Thomas B.C."/>
            <person name="Malmstrom R."/>
            <person name="Stieglmeier M."/>
            <person name="Klingl A."/>
            <person name="Woyke T."/>
            <person name="Ryan C.M."/>
            <person name="Banfield J.F."/>
        </authorList>
    </citation>
    <scope>NUCLEOTIDE SEQUENCE [LARGE SCALE GENOMIC DNA]</scope>
</reference>
<dbReference type="GO" id="GO:0005829">
    <property type="term" value="C:cytosol"/>
    <property type="evidence" value="ECO:0007669"/>
    <property type="project" value="TreeGrafter"/>
</dbReference>
<evidence type="ECO:0000259" key="2">
    <source>
        <dbReference type="PROSITE" id="PS50943"/>
    </source>
</evidence>
<dbReference type="PANTHER" id="PTHR46797">
    <property type="entry name" value="HTH-TYPE TRANSCRIPTIONAL REGULATOR"/>
    <property type="match status" value="1"/>
</dbReference>
<dbReference type="GO" id="GO:0003700">
    <property type="term" value="F:DNA-binding transcription factor activity"/>
    <property type="evidence" value="ECO:0007669"/>
    <property type="project" value="TreeGrafter"/>
</dbReference>
<dbReference type="PANTHER" id="PTHR46797:SF24">
    <property type="entry name" value="DNA-BINDING PHAGE PROTEIN"/>
    <property type="match status" value="1"/>
</dbReference>
<keyword evidence="1" id="KW-0238">DNA-binding</keyword>
<dbReference type="CDD" id="cd00093">
    <property type="entry name" value="HTH_XRE"/>
    <property type="match status" value="1"/>
</dbReference>
<evidence type="ECO:0000313" key="3">
    <source>
        <dbReference type="EMBL" id="PIR77313.1"/>
    </source>
</evidence>
<dbReference type="AlphaFoldDB" id="A0A2M6P0Q3"/>
<dbReference type="EMBL" id="PFBW01000136">
    <property type="protein sequence ID" value="PIR77313.1"/>
    <property type="molecule type" value="Genomic_DNA"/>
</dbReference>
<dbReference type="InterPro" id="IPR001387">
    <property type="entry name" value="Cro/C1-type_HTH"/>
</dbReference>
<name>A0A2M6P0Q3_9BACT</name>
<dbReference type="InterPro" id="IPR010982">
    <property type="entry name" value="Lambda_DNA-bd_dom_sf"/>
</dbReference>
<evidence type="ECO:0000313" key="4">
    <source>
        <dbReference type="Proteomes" id="UP000228528"/>
    </source>
</evidence>
<dbReference type="SMART" id="SM00530">
    <property type="entry name" value="HTH_XRE"/>
    <property type="match status" value="1"/>
</dbReference>
<feature type="domain" description="HTH cro/C1-type" evidence="2">
    <location>
        <begin position="12"/>
        <end position="67"/>
    </location>
</feature>
<organism evidence="3 4">
    <name type="scientific">Candidatus Magasanikbacteria bacterium CG10_big_fil_rev_8_21_14_0_10_38_6</name>
    <dbReference type="NCBI Taxonomy" id="1974647"/>
    <lineage>
        <taxon>Bacteria</taxon>
        <taxon>Candidatus Magasanikiibacteriota</taxon>
    </lineage>
</organism>
<gene>
    <name evidence="3" type="ORF">COU30_03130</name>
</gene>
<accession>A0A2M6P0Q3</accession>
<dbReference type="Pfam" id="PF01381">
    <property type="entry name" value="HTH_3"/>
    <property type="match status" value="1"/>
</dbReference>
<proteinExistence type="predicted"/>
<protein>
    <submittedName>
        <fullName evidence="3">Transcriptional regulator</fullName>
    </submittedName>
</protein>
<dbReference type="PROSITE" id="PS50943">
    <property type="entry name" value="HTH_CROC1"/>
    <property type="match status" value="1"/>
</dbReference>
<dbReference type="GO" id="GO:0003677">
    <property type="term" value="F:DNA binding"/>
    <property type="evidence" value="ECO:0007669"/>
    <property type="project" value="UniProtKB-KW"/>
</dbReference>
<dbReference type="SUPFAM" id="SSF47413">
    <property type="entry name" value="lambda repressor-like DNA-binding domains"/>
    <property type="match status" value="1"/>
</dbReference>